<dbReference type="InterPro" id="IPR013749">
    <property type="entry name" value="PM/HMP-P_kinase-1"/>
</dbReference>
<gene>
    <name evidence="8" type="ORF">OC25_25685</name>
</gene>
<dbReference type="Gene3D" id="3.40.1190.20">
    <property type="match status" value="1"/>
</dbReference>
<protein>
    <recommendedName>
        <fullName evidence="2">hydroxymethylpyrimidine kinase</fullName>
        <ecNumber evidence="2">2.7.1.49</ecNumber>
    </recommendedName>
</protein>
<dbReference type="GO" id="GO:0005524">
    <property type="term" value="F:ATP binding"/>
    <property type="evidence" value="ECO:0007669"/>
    <property type="project" value="UniProtKB-KW"/>
</dbReference>
<dbReference type="GO" id="GO:0005829">
    <property type="term" value="C:cytosol"/>
    <property type="evidence" value="ECO:0007669"/>
    <property type="project" value="TreeGrafter"/>
</dbReference>
<comment type="caution">
    <text evidence="8">The sequence shown here is derived from an EMBL/GenBank/DDBJ whole genome shotgun (WGS) entry which is preliminary data.</text>
</comment>
<dbReference type="EC" id="2.7.1.49" evidence="2"/>
<reference evidence="8 9" key="1">
    <citation type="submission" date="2014-10" db="EMBL/GenBank/DDBJ databases">
        <title>Pedobacter Kyungheensis.</title>
        <authorList>
            <person name="Anderson B.M."/>
            <person name="Newman J.D."/>
        </authorList>
    </citation>
    <scope>NUCLEOTIDE SEQUENCE [LARGE SCALE GENOMIC DNA]</scope>
    <source>
        <strain evidence="8 9">KACC 16221</strain>
    </source>
</reference>
<dbReference type="GO" id="GO:0008972">
    <property type="term" value="F:phosphomethylpyrimidine kinase activity"/>
    <property type="evidence" value="ECO:0007669"/>
    <property type="project" value="InterPro"/>
</dbReference>
<evidence type="ECO:0000256" key="3">
    <source>
        <dbReference type="ARBA" id="ARBA00022679"/>
    </source>
</evidence>
<dbReference type="AlphaFoldDB" id="A0A0C1FMN3"/>
<dbReference type="EMBL" id="JSYN01000046">
    <property type="protein sequence ID" value="KIA89189.1"/>
    <property type="molecule type" value="Genomic_DNA"/>
</dbReference>
<evidence type="ECO:0000259" key="7">
    <source>
        <dbReference type="Pfam" id="PF08543"/>
    </source>
</evidence>
<keyword evidence="3" id="KW-0808">Transferase</keyword>
<evidence type="ECO:0000256" key="4">
    <source>
        <dbReference type="ARBA" id="ARBA00022741"/>
    </source>
</evidence>
<dbReference type="GO" id="GO:0008902">
    <property type="term" value="F:hydroxymethylpyrimidine kinase activity"/>
    <property type="evidence" value="ECO:0007669"/>
    <property type="project" value="UniProtKB-EC"/>
</dbReference>
<dbReference type="InterPro" id="IPR029056">
    <property type="entry name" value="Ribokinase-like"/>
</dbReference>
<keyword evidence="4" id="KW-0547">Nucleotide-binding</keyword>
<organism evidence="8 9">
    <name type="scientific">Pedobacter kyungheensis</name>
    <dbReference type="NCBI Taxonomy" id="1069985"/>
    <lineage>
        <taxon>Bacteria</taxon>
        <taxon>Pseudomonadati</taxon>
        <taxon>Bacteroidota</taxon>
        <taxon>Sphingobacteriia</taxon>
        <taxon>Sphingobacteriales</taxon>
        <taxon>Sphingobacteriaceae</taxon>
        <taxon>Pedobacter</taxon>
    </lineage>
</organism>
<dbReference type="Pfam" id="PF08543">
    <property type="entry name" value="Phos_pyr_kin"/>
    <property type="match status" value="1"/>
</dbReference>
<dbReference type="InterPro" id="IPR004399">
    <property type="entry name" value="HMP/HMP-P_kinase_dom"/>
</dbReference>
<evidence type="ECO:0000256" key="2">
    <source>
        <dbReference type="ARBA" id="ARBA00012135"/>
    </source>
</evidence>
<accession>A0A0C1FMN3</accession>
<dbReference type="SUPFAM" id="SSF53613">
    <property type="entry name" value="Ribokinase-like"/>
    <property type="match status" value="1"/>
</dbReference>
<sequence length="277" mass="28984">MKSKTMNYINVLTIAGSDSGGGAGIQADLKTFSALGCFGTSVITAVTAQNTMGVKSVHGIPPEFISDQLQVVLEDIQPVAIKIGMINRAEVVAVIETALKRYAEEVPVILDPVMVATSGHKLIAPDTVTQLIDKLFPLVTLVTPNIDEAIILAEQSINNLDDMITAGRKIIGKGAKAVLVKGGHLAGPVIYDVFIAGNELPVILESAFIASKNLHGTGCTLSSAIASEMGKGNDLLTAIKNAKKYIASALQEGSQVTTGAGNGPLNHFFNPLKLIIQ</sequence>
<keyword evidence="9" id="KW-1185">Reference proteome</keyword>
<dbReference type="PANTHER" id="PTHR20858">
    <property type="entry name" value="PHOSPHOMETHYLPYRIMIDINE KINASE"/>
    <property type="match status" value="1"/>
</dbReference>
<evidence type="ECO:0000313" key="8">
    <source>
        <dbReference type="EMBL" id="KIA89189.1"/>
    </source>
</evidence>
<comment type="pathway">
    <text evidence="1">Cofactor biosynthesis; thiamine diphosphate biosynthesis.</text>
</comment>
<name>A0A0C1FMN3_9SPHI</name>
<keyword evidence="6" id="KW-0067">ATP-binding</keyword>
<dbReference type="FunFam" id="3.40.1190.20:FF:000003">
    <property type="entry name" value="Phosphomethylpyrimidine kinase ThiD"/>
    <property type="match status" value="1"/>
</dbReference>
<proteinExistence type="predicted"/>
<dbReference type="CDD" id="cd01169">
    <property type="entry name" value="HMPP_kinase"/>
    <property type="match status" value="1"/>
</dbReference>
<evidence type="ECO:0000256" key="1">
    <source>
        <dbReference type="ARBA" id="ARBA00004948"/>
    </source>
</evidence>
<feature type="domain" description="Pyridoxamine kinase/Phosphomethylpyrimidine kinase" evidence="7">
    <location>
        <begin position="18"/>
        <end position="265"/>
    </location>
</feature>
<dbReference type="PANTHER" id="PTHR20858:SF17">
    <property type="entry name" value="HYDROXYMETHYLPYRIMIDINE_PHOSPHOMETHYLPYRIMIDINE KINASE THI20-RELATED"/>
    <property type="match status" value="1"/>
</dbReference>
<evidence type="ECO:0000256" key="5">
    <source>
        <dbReference type="ARBA" id="ARBA00022777"/>
    </source>
</evidence>
<dbReference type="GO" id="GO:0009228">
    <property type="term" value="P:thiamine biosynthetic process"/>
    <property type="evidence" value="ECO:0007669"/>
    <property type="project" value="InterPro"/>
</dbReference>
<dbReference type="Proteomes" id="UP000031246">
    <property type="component" value="Unassembled WGS sequence"/>
</dbReference>
<dbReference type="NCBIfam" id="TIGR00097">
    <property type="entry name" value="HMP-P_kinase"/>
    <property type="match status" value="1"/>
</dbReference>
<evidence type="ECO:0000256" key="6">
    <source>
        <dbReference type="ARBA" id="ARBA00022840"/>
    </source>
</evidence>
<keyword evidence="5" id="KW-0418">Kinase</keyword>
<evidence type="ECO:0000313" key="9">
    <source>
        <dbReference type="Proteomes" id="UP000031246"/>
    </source>
</evidence>